<organism evidence="1 2">
    <name type="scientific">Glycomyces tritici</name>
    <dbReference type="NCBI Taxonomy" id="2665176"/>
    <lineage>
        <taxon>Bacteria</taxon>
        <taxon>Bacillati</taxon>
        <taxon>Actinomycetota</taxon>
        <taxon>Actinomycetes</taxon>
        <taxon>Glycomycetales</taxon>
        <taxon>Glycomycetaceae</taxon>
        <taxon>Glycomyces</taxon>
    </lineage>
</organism>
<comment type="caution">
    <text evidence="1">The sequence shown here is derived from an EMBL/GenBank/DDBJ whole genome shotgun (WGS) entry which is preliminary data.</text>
</comment>
<evidence type="ECO:0000313" key="1">
    <source>
        <dbReference type="EMBL" id="MDN3243803.1"/>
    </source>
</evidence>
<evidence type="ECO:0000313" key="2">
    <source>
        <dbReference type="Proteomes" id="UP001171902"/>
    </source>
</evidence>
<dbReference type="EMBL" id="JAUEMJ010000017">
    <property type="protein sequence ID" value="MDN3243803.1"/>
    <property type="molecule type" value="Genomic_DNA"/>
</dbReference>
<evidence type="ECO:0008006" key="3">
    <source>
        <dbReference type="Google" id="ProtNLM"/>
    </source>
</evidence>
<dbReference type="InterPro" id="IPR027396">
    <property type="entry name" value="DsrEFH-like"/>
</dbReference>
<keyword evidence="2" id="KW-1185">Reference proteome</keyword>
<accession>A0ABT7YYW9</accession>
<sequence length="107" mass="11428">MTEARHHLLVETHHTPDRLPACFGQARLLRDAGVESTVLLVENGVTAAGPSPELRACLDSGAGVLVDDYSLRQRGLGPDDLGDGVVVTDMDWLAGFLLDGDVAVVWH</sequence>
<protein>
    <recommendedName>
        <fullName evidence="3">Sulfur reduction protein DsrE</fullName>
    </recommendedName>
</protein>
<reference evidence="1" key="1">
    <citation type="submission" date="2023-06" db="EMBL/GenBank/DDBJ databases">
        <title>Gycomyces niveus sp.nov., a novel actinomycete isolated from soil in Shouguang.</title>
        <authorList>
            <person name="Yang X."/>
            <person name="Zhao J."/>
        </authorList>
    </citation>
    <scope>NUCLEOTIDE SEQUENCE</scope>
    <source>
        <strain evidence="1">NEAU C2</strain>
    </source>
</reference>
<dbReference type="RefSeq" id="WP_289960113.1">
    <property type="nucleotide sequence ID" value="NZ_JAUEMJ010000017.1"/>
</dbReference>
<proteinExistence type="predicted"/>
<dbReference type="Gene3D" id="3.40.1260.10">
    <property type="entry name" value="DsrEFH-like"/>
    <property type="match status" value="1"/>
</dbReference>
<dbReference type="SUPFAM" id="SSF75169">
    <property type="entry name" value="DsrEFH-like"/>
    <property type="match status" value="1"/>
</dbReference>
<dbReference type="Proteomes" id="UP001171902">
    <property type="component" value="Unassembled WGS sequence"/>
</dbReference>
<name>A0ABT7YYW9_9ACTN</name>
<gene>
    <name evidence="1" type="ORF">QWI33_29100</name>
</gene>